<dbReference type="EMBL" id="NGJY01000003">
    <property type="protein sequence ID" value="RSU02429.1"/>
    <property type="molecule type" value="Genomic_DNA"/>
</dbReference>
<dbReference type="AlphaFoldDB" id="A0A430A6C6"/>
<evidence type="ECO:0000313" key="2">
    <source>
        <dbReference type="Proteomes" id="UP000287101"/>
    </source>
</evidence>
<proteinExistence type="predicted"/>
<gene>
    <name evidence="1" type="ORF">CBF31_08655</name>
</gene>
<organism evidence="1 2">
    <name type="scientific">Vagococcus fessus</name>
    <dbReference type="NCBI Taxonomy" id="120370"/>
    <lineage>
        <taxon>Bacteria</taxon>
        <taxon>Bacillati</taxon>
        <taxon>Bacillota</taxon>
        <taxon>Bacilli</taxon>
        <taxon>Lactobacillales</taxon>
        <taxon>Enterococcaceae</taxon>
        <taxon>Vagococcus</taxon>
    </lineage>
</organism>
<keyword evidence="2" id="KW-1185">Reference proteome</keyword>
<name>A0A430A6C6_9ENTE</name>
<reference evidence="1 2" key="1">
    <citation type="submission" date="2017-05" db="EMBL/GenBank/DDBJ databases">
        <title>Vagococcus spp. assemblies.</title>
        <authorList>
            <person name="Gulvik C.A."/>
        </authorList>
    </citation>
    <scope>NUCLEOTIDE SEQUENCE [LARGE SCALE GENOMIC DNA]</scope>
    <source>
        <strain evidence="1 2">CCUG 41755</strain>
    </source>
</reference>
<comment type="caution">
    <text evidence="1">The sequence shown here is derived from an EMBL/GenBank/DDBJ whole genome shotgun (WGS) entry which is preliminary data.</text>
</comment>
<evidence type="ECO:0000313" key="1">
    <source>
        <dbReference type="EMBL" id="RSU02429.1"/>
    </source>
</evidence>
<sequence>MFTSGADSLLGVPFNYWGSEEYIKDSFPDVVVERINTEYFIKVNVSHYIENTIPLILSLGDKVKSYY</sequence>
<dbReference type="Proteomes" id="UP000287101">
    <property type="component" value="Unassembled WGS sequence"/>
</dbReference>
<accession>A0A430A6C6</accession>
<protein>
    <submittedName>
        <fullName evidence="1">Uncharacterized protein</fullName>
    </submittedName>
</protein>